<accession>E4KR31</accession>
<protein>
    <submittedName>
        <fullName evidence="6">Transcriptional regulator, RpiR family</fullName>
    </submittedName>
</protein>
<dbReference type="AlphaFoldDB" id="E4KR31"/>
<dbReference type="GO" id="GO:1901135">
    <property type="term" value="P:carbohydrate derivative metabolic process"/>
    <property type="evidence" value="ECO:0007669"/>
    <property type="project" value="InterPro"/>
</dbReference>
<feature type="domain" description="SIS" evidence="5">
    <location>
        <begin position="120"/>
        <end position="265"/>
    </location>
</feature>
<dbReference type="InterPro" id="IPR009057">
    <property type="entry name" value="Homeodomain-like_sf"/>
</dbReference>
<dbReference type="SUPFAM" id="SSF46689">
    <property type="entry name" value="Homeodomain-like"/>
    <property type="match status" value="1"/>
</dbReference>
<reference evidence="6 7" key="1">
    <citation type="submission" date="2010-10" db="EMBL/GenBank/DDBJ databases">
        <authorList>
            <person name="Durkin A.S."/>
            <person name="Madupu R."/>
            <person name="Torralba M."/>
            <person name="Gillis M."/>
            <person name="Methe B."/>
            <person name="Sutton G."/>
            <person name="Nelson K.E."/>
        </authorList>
    </citation>
    <scope>NUCLEOTIDE SEQUENCE [LARGE SCALE GENOMIC DNA]</scope>
    <source>
        <strain evidence="6 7">ACS-139-V-Col8</strain>
    </source>
</reference>
<sequence>MSTIYRIKQSYDQLTETEVRIADFILAQPNQIVESSSADLAHLTSTSPSAWNRFARKLGYSGIRDLKIALARSEQVKNDPANILEANESVTSLIQKEGQLVEQSLQGTLSLLNQSDLDQAITWLDQAQRIYMVGVGGSSVVVTDFLHKLTRMGKQVIHNPDHHILLAQFAHINQDDVLLAVSYSGMTNTVTVAADQAKAKGAKIIAVTGFHLNSYLAKLADCSLYIPAKEGNIRLGAIQSRFASLIITDILYYGLVTRHLDETKASLLASREIVNNIK</sequence>
<dbReference type="InterPro" id="IPR001347">
    <property type="entry name" value="SIS_dom"/>
</dbReference>
<keyword evidence="3" id="KW-0804">Transcription</keyword>
<dbReference type="PROSITE" id="PS51071">
    <property type="entry name" value="HTH_RPIR"/>
    <property type="match status" value="1"/>
</dbReference>
<dbReference type="InterPro" id="IPR036388">
    <property type="entry name" value="WH-like_DNA-bd_sf"/>
</dbReference>
<organism evidence="6 7">
    <name type="scientific">Eremococcus coleocola ACS-139-V-Col8</name>
    <dbReference type="NCBI Taxonomy" id="908337"/>
    <lineage>
        <taxon>Bacteria</taxon>
        <taxon>Bacillati</taxon>
        <taxon>Bacillota</taxon>
        <taxon>Bacilli</taxon>
        <taxon>Lactobacillales</taxon>
        <taxon>Aerococcaceae</taxon>
        <taxon>Eremococcus</taxon>
    </lineage>
</organism>
<dbReference type="Gene3D" id="1.10.10.10">
    <property type="entry name" value="Winged helix-like DNA-binding domain superfamily/Winged helix DNA-binding domain"/>
    <property type="match status" value="1"/>
</dbReference>
<dbReference type="PROSITE" id="PS51464">
    <property type="entry name" value="SIS"/>
    <property type="match status" value="1"/>
</dbReference>
<name>E4KR31_9LACT</name>
<proteinExistence type="predicted"/>
<evidence type="ECO:0000259" key="5">
    <source>
        <dbReference type="PROSITE" id="PS51464"/>
    </source>
</evidence>
<dbReference type="EMBL" id="AENN01000017">
    <property type="protein sequence ID" value="EFR30755.1"/>
    <property type="molecule type" value="Genomic_DNA"/>
</dbReference>
<dbReference type="GO" id="GO:0097367">
    <property type="term" value="F:carbohydrate derivative binding"/>
    <property type="evidence" value="ECO:0007669"/>
    <property type="project" value="InterPro"/>
</dbReference>
<dbReference type="InterPro" id="IPR047640">
    <property type="entry name" value="RpiR-like"/>
</dbReference>
<evidence type="ECO:0000313" key="6">
    <source>
        <dbReference type="EMBL" id="EFR30755.1"/>
    </source>
</evidence>
<comment type="caution">
    <text evidence="6">The sequence shown here is derived from an EMBL/GenBank/DDBJ whole genome shotgun (WGS) entry which is preliminary data.</text>
</comment>
<dbReference type="Pfam" id="PF01380">
    <property type="entry name" value="SIS"/>
    <property type="match status" value="1"/>
</dbReference>
<evidence type="ECO:0000256" key="2">
    <source>
        <dbReference type="ARBA" id="ARBA00023125"/>
    </source>
</evidence>
<dbReference type="STRING" id="908337.HMPREF9257_0744"/>
<evidence type="ECO:0000313" key="7">
    <source>
        <dbReference type="Proteomes" id="UP000005990"/>
    </source>
</evidence>
<dbReference type="InterPro" id="IPR000281">
    <property type="entry name" value="HTH_RpiR"/>
</dbReference>
<dbReference type="Gene3D" id="3.40.50.10490">
    <property type="entry name" value="Glucose-6-phosphate isomerase like protein, domain 1"/>
    <property type="match status" value="1"/>
</dbReference>
<dbReference type="RefSeq" id="WP_006418915.1">
    <property type="nucleotide sequence ID" value="NZ_AENN01000017.1"/>
</dbReference>
<dbReference type="Proteomes" id="UP000005990">
    <property type="component" value="Unassembled WGS sequence"/>
</dbReference>
<evidence type="ECO:0000256" key="1">
    <source>
        <dbReference type="ARBA" id="ARBA00023015"/>
    </source>
</evidence>
<gene>
    <name evidence="6" type="ORF">HMPREF9257_0744</name>
</gene>
<dbReference type="PANTHER" id="PTHR30514:SF1">
    <property type="entry name" value="HTH-TYPE TRANSCRIPTIONAL REGULATOR HEXR-RELATED"/>
    <property type="match status" value="1"/>
</dbReference>
<dbReference type="Pfam" id="PF01418">
    <property type="entry name" value="HTH_6"/>
    <property type="match status" value="1"/>
</dbReference>
<dbReference type="InterPro" id="IPR035472">
    <property type="entry name" value="RpiR-like_SIS"/>
</dbReference>
<dbReference type="CDD" id="cd05013">
    <property type="entry name" value="SIS_RpiR"/>
    <property type="match status" value="1"/>
</dbReference>
<keyword evidence="2" id="KW-0238">DNA-binding</keyword>
<feature type="domain" description="HTH rpiR-type" evidence="4">
    <location>
        <begin position="1"/>
        <end position="77"/>
    </location>
</feature>
<dbReference type="SUPFAM" id="SSF53697">
    <property type="entry name" value="SIS domain"/>
    <property type="match status" value="1"/>
</dbReference>
<keyword evidence="7" id="KW-1185">Reference proteome</keyword>
<dbReference type="GO" id="GO:0003700">
    <property type="term" value="F:DNA-binding transcription factor activity"/>
    <property type="evidence" value="ECO:0007669"/>
    <property type="project" value="InterPro"/>
</dbReference>
<dbReference type="PANTHER" id="PTHR30514">
    <property type="entry name" value="GLUCOKINASE"/>
    <property type="match status" value="1"/>
</dbReference>
<dbReference type="eggNOG" id="COG1737">
    <property type="taxonomic scope" value="Bacteria"/>
</dbReference>
<dbReference type="GO" id="GO:0003677">
    <property type="term" value="F:DNA binding"/>
    <property type="evidence" value="ECO:0007669"/>
    <property type="project" value="UniProtKB-KW"/>
</dbReference>
<keyword evidence="1" id="KW-0805">Transcription regulation</keyword>
<evidence type="ECO:0000256" key="3">
    <source>
        <dbReference type="ARBA" id="ARBA00023163"/>
    </source>
</evidence>
<evidence type="ECO:0000259" key="4">
    <source>
        <dbReference type="PROSITE" id="PS51071"/>
    </source>
</evidence>
<dbReference type="InterPro" id="IPR046348">
    <property type="entry name" value="SIS_dom_sf"/>
</dbReference>